<proteinExistence type="predicted"/>
<evidence type="ECO:0000256" key="3">
    <source>
        <dbReference type="ARBA" id="ARBA00023163"/>
    </source>
</evidence>
<keyword evidence="6" id="KW-1185">Reference proteome</keyword>
<dbReference type="Proteomes" id="UP000659388">
    <property type="component" value="Unassembled WGS sequence"/>
</dbReference>
<keyword evidence="1" id="KW-0805">Transcription regulation</keyword>
<organism evidence="5 6">
    <name type="scientific">Fulvivirga sediminis</name>
    <dbReference type="NCBI Taxonomy" id="2803949"/>
    <lineage>
        <taxon>Bacteria</taxon>
        <taxon>Pseudomonadati</taxon>
        <taxon>Bacteroidota</taxon>
        <taxon>Cytophagia</taxon>
        <taxon>Cytophagales</taxon>
        <taxon>Fulvivirgaceae</taxon>
        <taxon>Fulvivirga</taxon>
    </lineage>
</organism>
<dbReference type="InterPro" id="IPR053142">
    <property type="entry name" value="PchR_regulatory_protein"/>
</dbReference>
<keyword evidence="3" id="KW-0804">Transcription</keyword>
<dbReference type="InterPro" id="IPR018060">
    <property type="entry name" value="HTH_AraC"/>
</dbReference>
<name>A0A937K331_9BACT</name>
<dbReference type="RefSeq" id="WP_202246321.1">
    <property type="nucleotide sequence ID" value="NZ_JAESIY010000013.1"/>
</dbReference>
<accession>A0A937K331</accession>
<dbReference type="GO" id="GO:0043565">
    <property type="term" value="F:sequence-specific DNA binding"/>
    <property type="evidence" value="ECO:0007669"/>
    <property type="project" value="InterPro"/>
</dbReference>
<dbReference type="Pfam" id="PF12833">
    <property type="entry name" value="HTH_18"/>
    <property type="match status" value="1"/>
</dbReference>
<comment type="caution">
    <text evidence="5">The sequence shown here is derived from an EMBL/GenBank/DDBJ whole genome shotgun (WGS) entry which is preliminary data.</text>
</comment>
<gene>
    <name evidence="5" type="ORF">JL102_20410</name>
</gene>
<evidence type="ECO:0000256" key="2">
    <source>
        <dbReference type="ARBA" id="ARBA00023125"/>
    </source>
</evidence>
<evidence type="ECO:0000256" key="1">
    <source>
        <dbReference type="ARBA" id="ARBA00023015"/>
    </source>
</evidence>
<dbReference type="PRINTS" id="PR00032">
    <property type="entry name" value="HTHARAC"/>
</dbReference>
<dbReference type="InterPro" id="IPR020449">
    <property type="entry name" value="Tscrpt_reg_AraC-type_HTH"/>
</dbReference>
<dbReference type="PANTHER" id="PTHR47893:SF1">
    <property type="entry name" value="REGULATORY PROTEIN PCHR"/>
    <property type="match status" value="1"/>
</dbReference>
<dbReference type="GO" id="GO:0003700">
    <property type="term" value="F:DNA-binding transcription factor activity"/>
    <property type="evidence" value="ECO:0007669"/>
    <property type="project" value="InterPro"/>
</dbReference>
<dbReference type="AlphaFoldDB" id="A0A937K331"/>
<protein>
    <submittedName>
        <fullName evidence="5">Helix-turn-helix transcriptional regulator</fullName>
    </submittedName>
</protein>
<feature type="domain" description="HTH araC/xylS-type" evidence="4">
    <location>
        <begin position="229"/>
        <end position="325"/>
    </location>
</feature>
<keyword evidence="2" id="KW-0238">DNA-binding</keyword>
<dbReference type="PROSITE" id="PS01124">
    <property type="entry name" value="HTH_ARAC_FAMILY_2"/>
    <property type="match status" value="1"/>
</dbReference>
<evidence type="ECO:0000259" key="4">
    <source>
        <dbReference type="PROSITE" id="PS01124"/>
    </source>
</evidence>
<dbReference type="PANTHER" id="PTHR47893">
    <property type="entry name" value="REGULATORY PROTEIN PCHR"/>
    <property type="match status" value="1"/>
</dbReference>
<dbReference type="SUPFAM" id="SSF46689">
    <property type="entry name" value="Homeodomain-like"/>
    <property type="match status" value="1"/>
</dbReference>
<evidence type="ECO:0000313" key="5">
    <source>
        <dbReference type="EMBL" id="MBL3658527.1"/>
    </source>
</evidence>
<sequence length="329" mass="38694">MRITSYLKNEQLNLFDVDLDSLKTKGKLYTKNLHFKEKGLTIDSQLAYSDQLCLINTSFYNHQEIEDVFTIEGEYIRIGCITRGSNPLITDLSAIDTVESYPGFLNLVYGKNSRLSITMPKSNQTHYITMVISIKYLEERFAHEKWPKKSRFFKAITSRHKPEGEVNFKVIFPLHQILLDMVSKAWKIEERLDFLELKIREFLLTLYCYEQENQLAYSELNPEVLDKIKKAHYYLETNFRKTPTIKEISRHVLLNELQLKQNFKNVYGTTIRSFIIDLKMKEALHLLKEHKTNEIASMLGYKSLSHFITSFKKHYGSSPKQISKRQLNV</sequence>
<dbReference type="SMART" id="SM00342">
    <property type="entry name" value="HTH_ARAC"/>
    <property type="match status" value="1"/>
</dbReference>
<dbReference type="Gene3D" id="1.10.10.60">
    <property type="entry name" value="Homeodomain-like"/>
    <property type="match status" value="1"/>
</dbReference>
<reference evidence="5" key="1">
    <citation type="submission" date="2021-01" db="EMBL/GenBank/DDBJ databases">
        <title>Fulvivirga kasyanovii gen. nov., sp nov., a novel member of the phylum Bacteroidetes isolated from seawater in a mussel farm.</title>
        <authorList>
            <person name="Zhao L.-H."/>
            <person name="Wang Z.-J."/>
        </authorList>
    </citation>
    <scope>NUCLEOTIDE SEQUENCE</scope>
    <source>
        <strain evidence="5">2943</strain>
    </source>
</reference>
<evidence type="ECO:0000313" key="6">
    <source>
        <dbReference type="Proteomes" id="UP000659388"/>
    </source>
</evidence>
<dbReference type="EMBL" id="JAESIY010000013">
    <property type="protein sequence ID" value="MBL3658527.1"/>
    <property type="molecule type" value="Genomic_DNA"/>
</dbReference>
<dbReference type="InterPro" id="IPR009057">
    <property type="entry name" value="Homeodomain-like_sf"/>
</dbReference>